<dbReference type="Gene3D" id="1.10.1420.10">
    <property type="match status" value="2"/>
</dbReference>
<evidence type="ECO:0000256" key="5">
    <source>
        <dbReference type="ARBA" id="ARBA00023204"/>
    </source>
</evidence>
<feature type="compositionally biased region" description="Polar residues" evidence="6">
    <location>
        <begin position="400"/>
        <end position="413"/>
    </location>
</feature>
<evidence type="ECO:0000256" key="3">
    <source>
        <dbReference type="ARBA" id="ARBA00022840"/>
    </source>
</evidence>
<dbReference type="PANTHER" id="PTHR11361:SF34">
    <property type="entry name" value="DNA MISMATCH REPAIR PROTEIN MSH1, MITOCHONDRIAL"/>
    <property type="match status" value="1"/>
</dbReference>
<evidence type="ECO:0000256" key="1">
    <source>
        <dbReference type="ARBA" id="ARBA00006271"/>
    </source>
</evidence>
<dbReference type="Pfam" id="PF05190">
    <property type="entry name" value="MutS_IV"/>
    <property type="match status" value="1"/>
</dbReference>
<dbReference type="SMART" id="SM00533">
    <property type="entry name" value="MUTSd"/>
    <property type="match status" value="1"/>
</dbReference>
<feature type="domain" description="DNA mismatch repair protein MutS core" evidence="7">
    <location>
        <begin position="292"/>
        <end position="739"/>
    </location>
</feature>
<dbReference type="InterPro" id="IPR045076">
    <property type="entry name" value="MutS"/>
</dbReference>
<evidence type="ECO:0000256" key="4">
    <source>
        <dbReference type="ARBA" id="ARBA00023125"/>
    </source>
</evidence>
<evidence type="ECO:0008006" key="11">
    <source>
        <dbReference type="Google" id="ProtNLM"/>
    </source>
</evidence>
<comment type="similarity">
    <text evidence="1">Belongs to the DNA mismatch repair MutS family.</text>
</comment>
<keyword evidence="2" id="KW-0547">Nucleotide-binding</keyword>
<feature type="compositionally biased region" description="Polar residues" evidence="6">
    <location>
        <begin position="434"/>
        <end position="449"/>
    </location>
</feature>
<organism evidence="9 10">
    <name type="scientific">Basidiobolus meristosporus CBS 931.73</name>
    <dbReference type="NCBI Taxonomy" id="1314790"/>
    <lineage>
        <taxon>Eukaryota</taxon>
        <taxon>Fungi</taxon>
        <taxon>Fungi incertae sedis</taxon>
        <taxon>Zoopagomycota</taxon>
        <taxon>Entomophthoromycotina</taxon>
        <taxon>Basidiobolomycetes</taxon>
        <taxon>Basidiobolales</taxon>
        <taxon>Basidiobolaceae</taxon>
        <taxon>Basidiobolus</taxon>
    </lineage>
</organism>
<dbReference type="InterPro" id="IPR003615">
    <property type="entry name" value="HNH_nuc"/>
</dbReference>
<dbReference type="EMBL" id="MCFE01000640">
    <property type="protein sequence ID" value="ORX83518.1"/>
    <property type="molecule type" value="Genomic_DNA"/>
</dbReference>
<keyword evidence="3" id="KW-0067">ATP-binding</keyword>
<dbReference type="AlphaFoldDB" id="A0A1Y1XCQ2"/>
<keyword evidence="10" id="KW-1185">Reference proteome</keyword>
<dbReference type="PIRSF" id="PIRSF037677">
    <property type="entry name" value="DNA_mis_repair_Msh6"/>
    <property type="match status" value="1"/>
</dbReference>
<dbReference type="Proteomes" id="UP000193498">
    <property type="component" value="Unassembled WGS sequence"/>
</dbReference>
<dbReference type="OrthoDB" id="5769666at2759"/>
<evidence type="ECO:0000313" key="9">
    <source>
        <dbReference type="EMBL" id="ORX83518.1"/>
    </source>
</evidence>
<name>A0A1Y1XCQ2_9FUNG</name>
<comment type="caution">
    <text evidence="9">The sequence shown here is derived from an EMBL/GenBank/DDBJ whole genome shotgun (WGS) entry which is preliminary data.</text>
</comment>
<feature type="compositionally biased region" description="Low complexity" evidence="6">
    <location>
        <begin position="414"/>
        <end position="433"/>
    </location>
</feature>
<reference evidence="9 10" key="1">
    <citation type="submission" date="2016-07" db="EMBL/GenBank/DDBJ databases">
        <title>Pervasive Adenine N6-methylation of Active Genes in Fungi.</title>
        <authorList>
            <consortium name="DOE Joint Genome Institute"/>
            <person name="Mondo S.J."/>
            <person name="Dannebaum R.O."/>
            <person name="Kuo R.C."/>
            <person name="Labutti K."/>
            <person name="Haridas S."/>
            <person name="Kuo A."/>
            <person name="Salamov A."/>
            <person name="Ahrendt S.R."/>
            <person name="Lipzen A."/>
            <person name="Sullivan W."/>
            <person name="Andreopoulos W.B."/>
            <person name="Clum A."/>
            <person name="Lindquist E."/>
            <person name="Daum C."/>
            <person name="Ramamoorthy G.K."/>
            <person name="Gryganskyi A."/>
            <person name="Culley D."/>
            <person name="Magnuson J.K."/>
            <person name="James T.Y."/>
            <person name="O'Malley M.A."/>
            <person name="Stajich J.E."/>
            <person name="Spatafora J.W."/>
            <person name="Visel A."/>
            <person name="Grigoriev I.V."/>
        </authorList>
    </citation>
    <scope>NUCLEOTIDE SEQUENCE [LARGE SCALE GENOMIC DNA]</scope>
    <source>
        <strain evidence="9 10">CBS 931.73</strain>
    </source>
</reference>
<feature type="region of interest" description="Disordered" evidence="6">
    <location>
        <begin position="400"/>
        <end position="505"/>
    </location>
</feature>
<dbReference type="GO" id="GO:0030983">
    <property type="term" value="F:mismatched DNA binding"/>
    <property type="evidence" value="ECO:0007669"/>
    <property type="project" value="InterPro"/>
</dbReference>
<dbReference type="InterPro" id="IPR007861">
    <property type="entry name" value="DNA_mismatch_repair_MutS_clamp"/>
</dbReference>
<dbReference type="GO" id="GO:0006298">
    <property type="term" value="P:mismatch repair"/>
    <property type="evidence" value="ECO:0007669"/>
    <property type="project" value="InterPro"/>
</dbReference>
<evidence type="ECO:0000259" key="7">
    <source>
        <dbReference type="SMART" id="SM00533"/>
    </source>
</evidence>
<dbReference type="CDD" id="cd00085">
    <property type="entry name" value="HNHc"/>
    <property type="match status" value="1"/>
</dbReference>
<dbReference type="InterPro" id="IPR007696">
    <property type="entry name" value="DNA_mismatch_repair_MutS_core"/>
</dbReference>
<dbReference type="Gene3D" id="3.40.50.300">
    <property type="entry name" value="P-loop containing nucleotide triphosphate hydrolases"/>
    <property type="match status" value="1"/>
</dbReference>
<dbReference type="SMART" id="SM00534">
    <property type="entry name" value="MUTSac"/>
    <property type="match status" value="1"/>
</dbReference>
<accession>A0A1Y1XCQ2</accession>
<evidence type="ECO:0000313" key="10">
    <source>
        <dbReference type="Proteomes" id="UP000193498"/>
    </source>
</evidence>
<dbReference type="GO" id="GO:0140664">
    <property type="term" value="F:ATP-dependent DNA damage sensor activity"/>
    <property type="evidence" value="ECO:0007669"/>
    <property type="project" value="InterPro"/>
</dbReference>
<gene>
    <name evidence="9" type="ORF">K493DRAFT_307602</name>
</gene>
<evidence type="ECO:0000256" key="6">
    <source>
        <dbReference type="SAM" id="MobiDB-lite"/>
    </source>
</evidence>
<proteinExistence type="inferred from homology"/>
<feature type="domain" description="DNA mismatch repair proteins mutS family" evidence="8">
    <location>
        <begin position="757"/>
        <end position="947"/>
    </location>
</feature>
<dbReference type="SUPFAM" id="SSF52540">
    <property type="entry name" value="P-loop containing nucleoside triphosphate hydrolases"/>
    <property type="match status" value="1"/>
</dbReference>
<dbReference type="InParanoid" id="A0A1Y1XCQ2"/>
<dbReference type="InterPro" id="IPR036187">
    <property type="entry name" value="DNA_mismatch_repair_MutS_sf"/>
</dbReference>
<dbReference type="Pfam" id="PF05192">
    <property type="entry name" value="MutS_III"/>
    <property type="match status" value="1"/>
</dbReference>
<dbReference type="STRING" id="1314790.A0A1Y1XCQ2"/>
<keyword evidence="5" id="KW-0227">DNA damage</keyword>
<protein>
    <recommendedName>
        <fullName evidence="11">DNA mismatch repair proteins mutS family domain-containing protein</fullName>
    </recommendedName>
</protein>
<dbReference type="InterPro" id="IPR027417">
    <property type="entry name" value="P-loop_NTPase"/>
</dbReference>
<dbReference type="InterPro" id="IPR017261">
    <property type="entry name" value="DNA_mismatch_repair_MutS/MSH"/>
</dbReference>
<evidence type="ECO:0000259" key="8">
    <source>
        <dbReference type="SMART" id="SM00534"/>
    </source>
</evidence>
<dbReference type="InterPro" id="IPR000432">
    <property type="entry name" value="DNA_mismatch_repair_MutS_C"/>
</dbReference>
<dbReference type="Pfam" id="PF00488">
    <property type="entry name" value="MutS_V"/>
    <property type="match status" value="1"/>
</dbReference>
<sequence>MSKESVVNKYFNFLTLYQHQYGQQLIVLMQVGSFYKIYGVDNNTKKLGSPPNITRKVTNIISPSTYVDVDKSLVSRNYLVLLFFDTNKKLTSDTNKKLISDTNKKLISESNNISFNIGISAIDVITGKNTVYKSNSTPKDHCLSFDHILSFLKQYHPCEVVFCSPSKYLDFIKSLNLVSYLELYSNNILFHYIDATPKALQLNYQNKLLGNIFPHKTMLSNIEFLDLERKPLALISYVLLIEFLYLHNPVLVRKLSPPEIFLSSNHLLLATNTIDLLDLIHFPKSKSSHKSNQTQCLLDIINLCSTKMGKQLLKKRLLSPVTNPHKLKHRYCQLDNFGSLFKPSVKTFDRLLTNIAKLEQLHRQLLLEVLTLPKLSQLYTSYKAILDLCNLLIPAFSSPNTTSSSHDLPNLQTLSLDDPPNIPSSSSNEPLNIRSSSSNEPPNIRSSSFDDPPNRRSFSSNEPPNRHSFSSDEPPNRHSFSSDEPPNRHSSSSDDLPNPQTLPPKSSLQHILLSQHKISLLNKFVNDISCIFVIDNIPTTGTLDPSIFCKGIFPNLDSLSNSQTSELDKLEDIAFALSSHALSYLSSTSRKYVNKKLIPIKVDYSPRSGYYLSVTNSFATKLKSSLTKSFISNNYITFKSDKLNTKISSNSLTHISNHILSLDDQINKQLKSLFLSSLKHLSSYKNIFCCIKLFVAEFDVIKSNYKISCLYNFCRPVVKLSNKSYFKATDLHHPLIERLQTNLEYVPNNITIGTNNHDGIILYSMNSCGKTSLLKACGLSIILAQMGSFVPASSFKFSPYKSLMTCILSKDNILKGQSFFVAKMSDLRNILKCADPYTLVLADKIIHGTEHISGSAIFASSVMTLAKQNISFMFTTHLHNIYKFIKDIPNVKVFHLSVNFEHINSKNVIIFERKIKEGPCDSIYGLKVCEFLNMDSNFLQKAFQIRANILSREDKTCPTIANGLLNQYSKYSRYNKDKLVYKCQICNYVPTQTTDLPINVHHIQHQHTSENNGMIDHCHKNSKSNLVALCKNCHVKTHQNKLQINGYASTTKDLILNFEQ</sequence>
<evidence type="ECO:0000256" key="2">
    <source>
        <dbReference type="ARBA" id="ARBA00022741"/>
    </source>
</evidence>
<dbReference type="GO" id="GO:0005524">
    <property type="term" value="F:ATP binding"/>
    <property type="evidence" value="ECO:0007669"/>
    <property type="project" value="UniProtKB-KW"/>
</dbReference>
<feature type="compositionally biased region" description="Polar residues" evidence="6">
    <location>
        <begin position="456"/>
        <end position="505"/>
    </location>
</feature>
<dbReference type="SUPFAM" id="SSF48334">
    <property type="entry name" value="DNA repair protein MutS, domain III"/>
    <property type="match status" value="2"/>
</dbReference>
<dbReference type="PANTHER" id="PTHR11361">
    <property type="entry name" value="DNA MISMATCH REPAIR PROTEIN MUTS FAMILY MEMBER"/>
    <property type="match status" value="1"/>
</dbReference>
<keyword evidence="5" id="KW-0234">DNA repair</keyword>
<keyword evidence="4" id="KW-0238">DNA-binding</keyword>